<dbReference type="OrthoDB" id="3365698at2759"/>
<organism evidence="2 3">
    <name type="scientific">Macrolepiota fuliginosa MF-IS2</name>
    <dbReference type="NCBI Taxonomy" id="1400762"/>
    <lineage>
        <taxon>Eukaryota</taxon>
        <taxon>Fungi</taxon>
        <taxon>Dikarya</taxon>
        <taxon>Basidiomycota</taxon>
        <taxon>Agaricomycotina</taxon>
        <taxon>Agaricomycetes</taxon>
        <taxon>Agaricomycetidae</taxon>
        <taxon>Agaricales</taxon>
        <taxon>Agaricineae</taxon>
        <taxon>Agaricaceae</taxon>
        <taxon>Macrolepiota</taxon>
    </lineage>
</organism>
<sequence>MTKAGCPYCFHPSFDGLKNFPPNQSRRQPQVRIDQVRDRIHQLDATVAELSRQRAALLQELNTVQPPTSIIPAEILSLIFQFACPLPNVGFIAFSGRRTAGQDMQKAIKNSSHWYHTYIILGQVSTYWRQILLSTPQLWTSIHLNIDDKTARSEAMFLGRFLNRSARLSLTLSLAYYYKGAVPTSTWVHGTVDTQLLENLLRTETLYLKDPPSTWFSHFPFLTELTYIYLDHIAAREGVLELSLTHSPNLHKLAVIDVTIPIILPSPCLVTSLNIRGVPFDNLFHLLTQCPNLAELFIGNSLSPMVDFTPLPTERIIFEGLKELHLELGRWGGLLHDAFLDNIRLPSLKTLYLSGFIRTEALLSVGDFLANLPLGLSLLDISEVEMSDPNLEIFALAISRLRDNTHIEYLGFRECGPSFIYDVLGTLVPHSDRELRFSHLRHIALDCVFFETGDELQNDDREISLLLQRIIESRVNGSSELFTVELQNLSDISDLHLDQQALAEFRGRENYIKDVSDFPLIQQVLAGLRGRGYNIEIVLDS</sequence>
<accession>A0A9P5XFG8</accession>
<dbReference type="Gene3D" id="3.80.10.10">
    <property type="entry name" value="Ribonuclease Inhibitor"/>
    <property type="match status" value="1"/>
</dbReference>
<dbReference type="EMBL" id="MU151114">
    <property type="protein sequence ID" value="KAF9450013.1"/>
    <property type="molecule type" value="Genomic_DNA"/>
</dbReference>
<dbReference type="Proteomes" id="UP000807342">
    <property type="component" value="Unassembled WGS sequence"/>
</dbReference>
<dbReference type="AlphaFoldDB" id="A0A9P5XFG8"/>
<evidence type="ECO:0000313" key="3">
    <source>
        <dbReference type="Proteomes" id="UP000807342"/>
    </source>
</evidence>
<reference evidence="2" key="1">
    <citation type="submission" date="2020-11" db="EMBL/GenBank/DDBJ databases">
        <authorList>
            <consortium name="DOE Joint Genome Institute"/>
            <person name="Ahrendt S."/>
            <person name="Riley R."/>
            <person name="Andreopoulos W."/>
            <person name="Labutti K."/>
            <person name="Pangilinan J."/>
            <person name="Ruiz-Duenas F.J."/>
            <person name="Barrasa J.M."/>
            <person name="Sanchez-Garcia M."/>
            <person name="Camarero S."/>
            <person name="Miyauchi S."/>
            <person name="Serrano A."/>
            <person name="Linde D."/>
            <person name="Babiker R."/>
            <person name="Drula E."/>
            <person name="Ayuso-Fernandez I."/>
            <person name="Pacheco R."/>
            <person name="Padilla G."/>
            <person name="Ferreira P."/>
            <person name="Barriuso J."/>
            <person name="Kellner H."/>
            <person name="Castanera R."/>
            <person name="Alfaro M."/>
            <person name="Ramirez L."/>
            <person name="Pisabarro A.G."/>
            <person name="Kuo A."/>
            <person name="Tritt A."/>
            <person name="Lipzen A."/>
            <person name="He G."/>
            <person name="Yan M."/>
            <person name="Ng V."/>
            <person name="Cullen D."/>
            <person name="Martin F."/>
            <person name="Rosso M.-N."/>
            <person name="Henrissat B."/>
            <person name="Hibbett D."/>
            <person name="Martinez A.T."/>
            <person name="Grigoriev I.V."/>
        </authorList>
    </citation>
    <scope>NUCLEOTIDE SEQUENCE</scope>
    <source>
        <strain evidence="2">MF-IS2</strain>
    </source>
</reference>
<protein>
    <recommendedName>
        <fullName evidence="4">F-box domain-containing protein</fullName>
    </recommendedName>
</protein>
<keyword evidence="1" id="KW-0175">Coiled coil</keyword>
<name>A0A9P5XFG8_9AGAR</name>
<evidence type="ECO:0000256" key="1">
    <source>
        <dbReference type="SAM" id="Coils"/>
    </source>
</evidence>
<comment type="caution">
    <text evidence="2">The sequence shown here is derived from an EMBL/GenBank/DDBJ whole genome shotgun (WGS) entry which is preliminary data.</text>
</comment>
<evidence type="ECO:0000313" key="2">
    <source>
        <dbReference type="EMBL" id="KAF9450013.1"/>
    </source>
</evidence>
<dbReference type="InterPro" id="IPR032675">
    <property type="entry name" value="LRR_dom_sf"/>
</dbReference>
<proteinExistence type="predicted"/>
<feature type="coiled-coil region" evidence="1">
    <location>
        <begin position="33"/>
        <end position="60"/>
    </location>
</feature>
<gene>
    <name evidence="2" type="ORF">P691DRAFT_849225</name>
</gene>
<keyword evidence="3" id="KW-1185">Reference proteome</keyword>
<dbReference type="SUPFAM" id="SSF52047">
    <property type="entry name" value="RNI-like"/>
    <property type="match status" value="1"/>
</dbReference>
<evidence type="ECO:0008006" key="4">
    <source>
        <dbReference type="Google" id="ProtNLM"/>
    </source>
</evidence>